<evidence type="ECO:0000256" key="3">
    <source>
        <dbReference type="SAM" id="MobiDB-lite"/>
    </source>
</evidence>
<evidence type="ECO:0000256" key="2">
    <source>
        <dbReference type="ARBA" id="ARBA00038160"/>
    </source>
</evidence>
<dbReference type="STRING" id="3775.A0A1Q3BVG4"/>
<evidence type="ECO:0000313" key="5">
    <source>
        <dbReference type="EMBL" id="GAV72014.1"/>
    </source>
</evidence>
<feature type="non-terminal residue" evidence="5">
    <location>
        <position position="1"/>
    </location>
</feature>
<accession>A0A1Q3BVG4</accession>
<evidence type="ECO:0000259" key="4">
    <source>
        <dbReference type="PROSITE" id="PS51747"/>
    </source>
</evidence>
<dbReference type="EMBL" id="BDDD01000956">
    <property type="protein sequence ID" value="GAV72014.1"/>
    <property type="molecule type" value="Genomic_DNA"/>
</dbReference>
<organism evidence="5 6">
    <name type="scientific">Cephalotus follicularis</name>
    <name type="common">Albany pitcher plant</name>
    <dbReference type="NCBI Taxonomy" id="3775"/>
    <lineage>
        <taxon>Eukaryota</taxon>
        <taxon>Viridiplantae</taxon>
        <taxon>Streptophyta</taxon>
        <taxon>Embryophyta</taxon>
        <taxon>Tracheophyta</taxon>
        <taxon>Spermatophyta</taxon>
        <taxon>Magnoliopsida</taxon>
        <taxon>eudicotyledons</taxon>
        <taxon>Gunneridae</taxon>
        <taxon>Pentapetalae</taxon>
        <taxon>rosids</taxon>
        <taxon>fabids</taxon>
        <taxon>Oxalidales</taxon>
        <taxon>Cephalotaceae</taxon>
        <taxon>Cephalotus</taxon>
    </lineage>
</organism>
<keyword evidence="1" id="KW-0819">tRNA processing</keyword>
<dbReference type="GO" id="GO:0005737">
    <property type="term" value="C:cytoplasm"/>
    <property type="evidence" value="ECO:0007669"/>
    <property type="project" value="TreeGrafter"/>
</dbReference>
<dbReference type="InterPro" id="IPR016193">
    <property type="entry name" value="Cytidine_deaminase-like"/>
</dbReference>
<dbReference type="GO" id="GO:0005634">
    <property type="term" value="C:nucleus"/>
    <property type="evidence" value="ECO:0007669"/>
    <property type="project" value="TreeGrafter"/>
</dbReference>
<comment type="caution">
    <text evidence="5">The sequence shown here is derived from an EMBL/GenBank/DDBJ whole genome shotgun (WGS) entry which is preliminary data.</text>
</comment>
<dbReference type="PANTHER" id="PTHR11079:SF156">
    <property type="entry name" value="INACTIVE TRNA-SPECIFIC ADENOSINE DEAMINASE-LIKE PROTEIN 3-RELATED"/>
    <property type="match status" value="1"/>
</dbReference>
<reference evidence="6" key="1">
    <citation type="submission" date="2016-04" db="EMBL/GenBank/DDBJ databases">
        <title>Cephalotus genome sequencing.</title>
        <authorList>
            <person name="Fukushima K."/>
            <person name="Hasebe M."/>
            <person name="Fang X."/>
        </authorList>
    </citation>
    <scope>NUCLEOTIDE SEQUENCE [LARGE SCALE GENOMIC DNA]</scope>
    <source>
        <strain evidence="6">cv. St1</strain>
    </source>
</reference>
<dbReference type="PROSITE" id="PS51747">
    <property type="entry name" value="CYT_DCMP_DEAMINASES_2"/>
    <property type="match status" value="1"/>
</dbReference>
<dbReference type="OrthoDB" id="3180714at2759"/>
<feature type="region of interest" description="Disordered" evidence="3">
    <location>
        <begin position="264"/>
        <end position="296"/>
    </location>
</feature>
<sequence>DMNTYQIIHIPDKPPIPPNQQPTVNMFVSVIEPKIANNLIRRLNQIAPLENLRHVKRIQKKYLQGVILCSACEDNENLNSVPLDVQELTISYQLSAFITKVCKYAASSKEEWEEQCKIWPTSFHSPTYNIDGISGLSEEDSLSVFSFMKYAFELAKSGDGSIVNSADIVDPSAMQIIASACDQVFSWQNPPNKISNGSSCFIQPELNSSLSGSNGVASQVSLLLNGSPDESKQLCIGVSCLNPQVSLLYAALVAIESSAARDRNLFPSSGPNEDEFHEVDHEQSSSSGSPAKRQKMNLTHVQDDDEKNAHIEGSCLESARPYVCTGHDIYLVWGPYTMCAMALVHQRIRRIFYAFPNPNAGGLGSVHRLQGEKSLNHHYVVFRVLLPERVLNKNETEAADND</sequence>
<dbReference type="PANTHER" id="PTHR11079">
    <property type="entry name" value="CYTOSINE DEAMINASE FAMILY MEMBER"/>
    <property type="match status" value="1"/>
</dbReference>
<dbReference type="GO" id="GO:0052717">
    <property type="term" value="F:tRNA-specific adenosine-34 deaminase activity"/>
    <property type="evidence" value="ECO:0007669"/>
    <property type="project" value="TreeGrafter"/>
</dbReference>
<name>A0A1Q3BVG4_CEPFO</name>
<keyword evidence="6" id="KW-1185">Reference proteome</keyword>
<dbReference type="AlphaFoldDB" id="A0A1Q3BVG4"/>
<dbReference type="Gene3D" id="3.40.140.10">
    <property type="entry name" value="Cytidine Deaminase, domain 2"/>
    <property type="match status" value="1"/>
</dbReference>
<comment type="similarity">
    <text evidence="2">Belongs to the cytidine and deoxycytidylate deaminase family. ADAT3 subfamily.</text>
</comment>
<dbReference type="FunCoup" id="A0A1Q3BVG4">
    <property type="interactions" value="989"/>
</dbReference>
<dbReference type="Proteomes" id="UP000187406">
    <property type="component" value="Unassembled WGS sequence"/>
</dbReference>
<feature type="domain" description="CMP/dCMP-type deaminase" evidence="4">
    <location>
        <begin position="242"/>
        <end position="366"/>
    </location>
</feature>
<feature type="non-terminal residue" evidence="5">
    <location>
        <position position="402"/>
    </location>
</feature>
<dbReference type="GO" id="GO:0008033">
    <property type="term" value="P:tRNA processing"/>
    <property type="evidence" value="ECO:0007669"/>
    <property type="project" value="UniProtKB-KW"/>
</dbReference>
<gene>
    <name evidence="5" type="ORF">CFOL_v3_15503</name>
</gene>
<dbReference type="InParanoid" id="A0A1Q3BVG4"/>
<proteinExistence type="inferred from homology"/>
<dbReference type="InterPro" id="IPR002125">
    <property type="entry name" value="CMP_dCMP_dom"/>
</dbReference>
<protein>
    <recommendedName>
        <fullName evidence="4">CMP/dCMP-type deaminase domain-containing protein</fullName>
    </recommendedName>
</protein>
<evidence type="ECO:0000313" key="6">
    <source>
        <dbReference type="Proteomes" id="UP000187406"/>
    </source>
</evidence>
<dbReference type="SUPFAM" id="SSF53927">
    <property type="entry name" value="Cytidine deaminase-like"/>
    <property type="match status" value="1"/>
</dbReference>
<evidence type="ECO:0000256" key="1">
    <source>
        <dbReference type="ARBA" id="ARBA00022694"/>
    </source>
</evidence>